<reference evidence="16 17" key="1">
    <citation type="journal article" date="2017" name="Gigascience">
        <title>Draft genome of the honey bee ectoparasitic mite, Tropilaelaps mercedesae, is shaped by the parasitic life history.</title>
        <authorList>
            <person name="Dong X."/>
            <person name="Armstrong S.D."/>
            <person name="Xia D."/>
            <person name="Makepeace B.L."/>
            <person name="Darby A.C."/>
            <person name="Kadowaki T."/>
        </authorList>
    </citation>
    <scope>NUCLEOTIDE SEQUENCE [LARGE SCALE GENOMIC DNA]</scope>
    <source>
        <strain evidence="16">Wuxi-XJTLU</strain>
    </source>
</reference>
<feature type="domain" description="HECT" evidence="15">
    <location>
        <begin position="732"/>
        <end position="1066"/>
    </location>
</feature>
<keyword evidence="7" id="KW-0808">Transferase</keyword>
<dbReference type="SMART" id="SM00456">
    <property type="entry name" value="WW"/>
    <property type="match status" value="3"/>
</dbReference>
<feature type="domain" description="WW" evidence="14">
    <location>
        <begin position="563"/>
        <end position="596"/>
    </location>
</feature>
<dbReference type="InParanoid" id="A0A1V9XMB6"/>
<dbReference type="PROSITE" id="PS50020">
    <property type="entry name" value="WW_DOMAIN_2"/>
    <property type="match status" value="3"/>
</dbReference>
<dbReference type="InterPro" id="IPR035983">
    <property type="entry name" value="Hect_E3_ubiquitin_ligase"/>
</dbReference>
<dbReference type="SMART" id="SM00239">
    <property type="entry name" value="C2"/>
    <property type="match status" value="1"/>
</dbReference>
<feature type="compositionally biased region" description="Low complexity" evidence="12">
    <location>
        <begin position="334"/>
        <end position="343"/>
    </location>
</feature>
<comment type="subcellular location">
    <subcellularLocation>
        <location evidence="2">Cytoplasm</location>
    </subcellularLocation>
</comment>
<evidence type="ECO:0000256" key="11">
    <source>
        <dbReference type="PROSITE-ProRule" id="PRU00104"/>
    </source>
</evidence>
<dbReference type="OrthoDB" id="423283at2759"/>
<feature type="region of interest" description="Disordered" evidence="12">
    <location>
        <begin position="236"/>
        <end position="280"/>
    </location>
</feature>
<organism evidence="16 17">
    <name type="scientific">Tropilaelaps mercedesae</name>
    <dbReference type="NCBI Taxonomy" id="418985"/>
    <lineage>
        <taxon>Eukaryota</taxon>
        <taxon>Metazoa</taxon>
        <taxon>Ecdysozoa</taxon>
        <taxon>Arthropoda</taxon>
        <taxon>Chelicerata</taxon>
        <taxon>Arachnida</taxon>
        <taxon>Acari</taxon>
        <taxon>Parasitiformes</taxon>
        <taxon>Mesostigmata</taxon>
        <taxon>Gamasina</taxon>
        <taxon>Dermanyssoidea</taxon>
        <taxon>Laelapidae</taxon>
        <taxon>Tropilaelaps</taxon>
    </lineage>
</organism>
<dbReference type="EMBL" id="MNPL01007871">
    <property type="protein sequence ID" value="OQR74512.1"/>
    <property type="molecule type" value="Genomic_DNA"/>
</dbReference>
<evidence type="ECO:0000256" key="4">
    <source>
        <dbReference type="ARBA" id="ARBA00012485"/>
    </source>
</evidence>
<dbReference type="STRING" id="418985.A0A1V9XMB6"/>
<dbReference type="SMART" id="SM00119">
    <property type="entry name" value="HECTc"/>
    <property type="match status" value="1"/>
</dbReference>
<dbReference type="GO" id="GO:0019871">
    <property type="term" value="F:sodium channel inhibitor activity"/>
    <property type="evidence" value="ECO:0007669"/>
    <property type="project" value="TreeGrafter"/>
</dbReference>
<feature type="region of interest" description="Disordered" evidence="12">
    <location>
        <begin position="193"/>
        <end position="217"/>
    </location>
</feature>
<evidence type="ECO:0000256" key="5">
    <source>
        <dbReference type="ARBA" id="ARBA00022490"/>
    </source>
</evidence>
<keyword evidence="9 11" id="KW-0833">Ubl conjugation pathway</keyword>
<feature type="compositionally biased region" description="Polar residues" evidence="12">
    <location>
        <begin position="193"/>
        <end position="203"/>
    </location>
</feature>
<feature type="compositionally biased region" description="Polar residues" evidence="12">
    <location>
        <begin position="1"/>
        <end position="10"/>
    </location>
</feature>
<proteinExistence type="predicted"/>
<name>A0A1V9XMB6_9ACAR</name>
<dbReference type="FunFam" id="3.30.2160.10:FF:000001">
    <property type="entry name" value="E3 ubiquitin-protein ligase NEDD4-like"/>
    <property type="match status" value="1"/>
</dbReference>
<evidence type="ECO:0000256" key="6">
    <source>
        <dbReference type="ARBA" id="ARBA00022553"/>
    </source>
</evidence>
<keyword evidence="5" id="KW-0963">Cytoplasm</keyword>
<evidence type="ECO:0000256" key="8">
    <source>
        <dbReference type="ARBA" id="ARBA00022737"/>
    </source>
</evidence>
<dbReference type="Gene3D" id="3.30.2410.10">
    <property type="entry name" value="Hect, E3 ligase catalytic domain"/>
    <property type="match status" value="1"/>
</dbReference>
<evidence type="ECO:0000256" key="1">
    <source>
        <dbReference type="ARBA" id="ARBA00000885"/>
    </source>
</evidence>
<dbReference type="SUPFAM" id="SSF56204">
    <property type="entry name" value="Hect, E3 ligase catalytic domain"/>
    <property type="match status" value="1"/>
</dbReference>
<evidence type="ECO:0000256" key="9">
    <source>
        <dbReference type="ARBA" id="ARBA00022786"/>
    </source>
</evidence>
<dbReference type="GO" id="GO:0048260">
    <property type="term" value="P:positive regulation of receptor-mediated endocytosis"/>
    <property type="evidence" value="ECO:0007669"/>
    <property type="project" value="UniProtKB-ARBA"/>
</dbReference>
<feature type="domain" description="WW" evidence="14">
    <location>
        <begin position="636"/>
        <end position="669"/>
    </location>
</feature>
<dbReference type="GO" id="GO:0048814">
    <property type="term" value="P:regulation of dendrite morphogenesis"/>
    <property type="evidence" value="ECO:0007669"/>
    <property type="project" value="TreeGrafter"/>
</dbReference>
<dbReference type="InterPro" id="IPR000569">
    <property type="entry name" value="HECT_dom"/>
</dbReference>
<feature type="compositionally biased region" description="Polar residues" evidence="12">
    <location>
        <begin position="18"/>
        <end position="31"/>
    </location>
</feature>
<dbReference type="GO" id="GO:0045879">
    <property type="term" value="P:negative regulation of smoothened signaling pathway"/>
    <property type="evidence" value="ECO:0007669"/>
    <property type="project" value="UniProtKB-ARBA"/>
</dbReference>
<evidence type="ECO:0000256" key="10">
    <source>
        <dbReference type="ARBA" id="ARBA00022843"/>
    </source>
</evidence>
<accession>A0A1V9XMB6</accession>
<evidence type="ECO:0000259" key="14">
    <source>
        <dbReference type="PROSITE" id="PS50020"/>
    </source>
</evidence>
<dbReference type="EC" id="2.3.2.26" evidence="4"/>
<dbReference type="InterPro" id="IPR001202">
    <property type="entry name" value="WW_dom"/>
</dbReference>
<feature type="domain" description="C2" evidence="13">
    <location>
        <begin position="28"/>
        <end position="146"/>
    </location>
</feature>
<dbReference type="PROSITE" id="PS50237">
    <property type="entry name" value="HECT"/>
    <property type="match status" value="1"/>
</dbReference>
<feature type="region of interest" description="Disordered" evidence="12">
    <location>
        <begin position="456"/>
        <end position="536"/>
    </location>
</feature>
<feature type="compositionally biased region" description="Polar residues" evidence="12">
    <location>
        <begin position="612"/>
        <end position="626"/>
    </location>
</feature>
<feature type="region of interest" description="Disordered" evidence="12">
    <location>
        <begin position="1"/>
        <end position="35"/>
    </location>
</feature>
<feature type="region of interest" description="Disordered" evidence="12">
    <location>
        <begin position="314"/>
        <end position="371"/>
    </location>
</feature>
<evidence type="ECO:0000313" key="16">
    <source>
        <dbReference type="EMBL" id="OQR74512.1"/>
    </source>
</evidence>
<feature type="region of interest" description="Disordered" evidence="12">
    <location>
        <begin position="393"/>
        <end position="416"/>
    </location>
</feature>
<dbReference type="FunFam" id="3.30.2410.10:FF:000001">
    <property type="entry name" value="E3 ubiquitin-protein ligase NEDD4-like"/>
    <property type="match status" value="1"/>
</dbReference>
<dbReference type="CDD" id="cd00078">
    <property type="entry name" value="HECTc"/>
    <property type="match status" value="1"/>
</dbReference>
<evidence type="ECO:0000259" key="13">
    <source>
        <dbReference type="PROSITE" id="PS50004"/>
    </source>
</evidence>
<keyword evidence="6" id="KW-0597">Phosphoprotein</keyword>
<protein>
    <recommendedName>
        <fullName evidence="4">HECT-type E3 ubiquitin transferase</fullName>
        <ecNumber evidence="4">2.3.2.26</ecNumber>
    </recommendedName>
</protein>
<dbReference type="InterPro" id="IPR000008">
    <property type="entry name" value="C2_dom"/>
</dbReference>
<feature type="compositionally biased region" description="Low complexity" evidence="12">
    <location>
        <begin position="405"/>
        <end position="416"/>
    </location>
</feature>
<feature type="region of interest" description="Disordered" evidence="12">
    <location>
        <begin position="590"/>
        <end position="626"/>
    </location>
</feature>
<dbReference type="FunFam" id="3.90.1750.10:FF:000026">
    <property type="entry name" value="E3 ubiquitin-protein ligase HACE1"/>
    <property type="match status" value="1"/>
</dbReference>
<dbReference type="Pfam" id="PF00632">
    <property type="entry name" value="HECT"/>
    <property type="match status" value="1"/>
</dbReference>
<feature type="compositionally biased region" description="Polar residues" evidence="12">
    <location>
        <begin position="316"/>
        <end position="327"/>
    </location>
</feature>
<feature type="active site" description="Glycyl thioester intermediate" evidence="11">
    <location>
        <position position="1034"/>
    </location>
</feature>
<dbReference type="PANTHER" id="PTHR11254">
    <property type="entry name" value="HECT DOMAIN UBIQUITIN-PROTEIN LIGASE"/>
    <property type="match status" value="1"/>
</dbReference>
<dbReference type="FunFam" id="2.20.70.10:FF:000037">
    <property type="entry name" value="E3 ubiquitin-protein ligase nedd-4"/>
    <property type="match status" value="1"/>
</dbReference>
<keyword evidence="10" id="KW-0832">Ubl conjugation</keyword>
<dbReference type="InterPro" id="IPR036020">
    <property type="entry name" value="WW_dom_sf"/>
</dbReference>
<dbReference type="FunFam" id="3.90.1750.10:FF:000001">
    <property type="entry name" value="E3 ubiquitin-protein ligase NEDD4-like"/>
    <property type="match status" value="1"/>
</dbReference>
<dbReference type="Proteomes" id="UP000192247">
    <property type="component" value="Unassembled WGS sequence"/>
</dbReference>
<dbReference type="Gene3D" id="2.20.70.10">
    <property type="match status" value="2"/>
</dbReference>
<comment type="pathway">
    <text evidence="3">Protein modification; protein ubiquitination.</text>
</comment>
<dbReference type="UniPathway" id="UPA00143"/>
<dbReference type="Gene3D" id="3.90.1750.10">
    <property type="entry name" value="Hect, E3 ligase catalytic domains"/>
    <property type="match status" value="1"/>
</dbReference>
<evidence type="ECO:0000313" key="17">
    <source>
        <dbReference type="Proteomes" id="UP000192247"/>
    </source>
</evidence>
<evidence type="ECO:0000256" key="2">
    <source>
        <dbReference type="ARBA" id="ARBA00004496"/>
    </source>
</evidence>
<dbReference type="GO" id="GO:0016567">
    <property type="term" value="P:protein ubiquitination"/>
    <property type="evidence" value="ECO:0007669"/>
    <property type="project" value="UniProtKB-UniPathway"/>
</dbReference>
<dbReference type="Pfam" id="PF00168">
    <property type="entry name" value="C2"/>
    <property type="match status" value="1"/>
</dbReference>
<dbReference type="SUPFAM" id="SSF51045">
    <property type="entry name" value="WW domain"/>
    <property type="match status" value="3"/>
</dbReference>
<keyword evidence="8" id="KW-0677">Repeat</keyword>
<evidence type="ECO:0000256" key="12">
    <source>
        <dbReference type="SAM" id="MobiDB-lite"/>
    </source>
</evidence>
<dbReference type="InterPro" id="IPR050409">
    <property type="entry name" value="E3_ubiq-protein_ligase"/>
</dbReference>
<evidence type="ECO:0000256" key="3">
    <source>
        <dbReference type="ARBA" id="ARBA00004906"/>
    </source>
</evidence>
<dbReference type="CDD" id="cd00201">
    <property type="entry name" value="WW"/>
    <property type="match status" value="3"/>
</dbReference>
<dbReference type="PROSITE" id="PS01159">
    <property type="entry name" value="WW_DOMAIN_1"/>
    <property type="match status" value="2"/>
</dbReference>
<dbReference type="InterPro" id="IPR035892">
    <property type="entry name" value="C2_domain_sf"/>
</dbReference>
<dbReference type="AlphaFoldDB" id="A0A1V9XMB6"/>
<dbReference type="FunFam" id="2.20.70.10:FF:000017">
    <property type="entry name" value="E3 ubiquitin-protein ligase"/>
    <property type="match status" value="1"/>
</dbReference>
<evidence type="ECO:0000259" key="15">
    <source>
        <dbReference type="PROSITE" id="PS50237"/>
    </source>
</evidence>
<dbReference type="SUPFAM" id="SSF49562">
    <property type="entry name" value="C2 domain (Calcium/lipid-binding domain, CaLB)"/>
    <property type="match status" value="1"/>
</dbReference>
<evidence type="ECO:0000256" key="7">
    <source>
        <dbReference type="ARBA" id="ARBA00022679"/>
    </source>
</evidence>
<dbReference type="GO" id="GO:0005737">
    <property type="term" value="C:cytoplasm"/>
    <property type="evidence" value="ECO:0007669"/>
    <property type="project" value="UniProtKB-SubCell"/>
</dbReference>
<dbReference type="Pfam" id="PF00397">
    <property type="entry name" value="WW"/>
    <property type="match status" value="3"/>
</dbReference>
<dbReference type="PANTHER" id="PTHR11254:SF440">
    <property type="entry name" value="E3 UBIQUITIN-PROTEIN LIGASE NEDD-4"/>
    <property type="match status" value="1"/>
</dbReference>
<dbReference type="GO" id="GO:0006511">
    <property type="term" value="P:ubiquitin-dependent protein catabolic process"/>
    <property type="evidence" value="ECO:0007669"/>
    <property type="project" value="TreeGrafter"/>
</dbReference>
<dbReference type="Gene3D" id="3.30.2160.10">
    <property type="entry name" value="Hect, E3 ligase catalytic domain"/>
    <property type="match status" value="1"/>
</dbReference>
<dbReference type="GO" id="GO:0061630">
    <property type="term" value="F:ubiquitin protein ligase activity"/>
    <property type="evidence" value="ECO:0007669"/>
    <property type="project" value="UniProtKB-EC"/>
</dbReference>
<dbReference type="PROSITE" id="PS50004">
    <property type="entry name" value="C2"/>
    <property type="match status" value="1"/>
</dbReference>
<keyword evidence="17" id="KW-1185">Reference proteome</keyword>
<comment type="caution">
    <text evidence="16">The sequence shown here is derived from an EMBL/GenBank/DDBJ whole genome shotgun (WGS) entry which is preliminary data.</text>
</comment>
<sequence>MVNSSPTSPNGGAHSFGTVETTGNTPGSSGESKPAIVWDDTERTLVIRVVQGFNLAKKDIFGTSDPYVRISVLLNDQQIGALYTRTRKRTLNPEWNEEFRLNVSPLRHKVLVEVFDENRLTRDDFLGLVELSLPSIGVDTAPRFYILRPRSSKSRVRGHVQLVHYYLYDGDRRSTEHNVGTADGQDAIHGSAELSQRQQQNPAEESEHANTEVTAEHVDLRVEDVRIGGLRDETISGQTLNYEQPNEAPTDDQFEAESSRQSSVDSTWEIVDRNSDLAPLPPGWEERMDANGRNYYVNHILKYTQWRRPILEEHTSNNSADQPQSHSGGDEGGTSRASGSSTSDFNRVSDGTGRHGTPAGATSFRSFSSNATGGSVSVNVGTCNSLNRSNQHFEGSTNVNGEAGGTSSLSSGGCVSSPSQGDFGVAGLSLGSPEGSTSSSRALRLSQGGTNLLTSTGAAQGAWNSSVSTGVSHGTNSNTESAETSEVDGDRNSRPVGHSRSEALHRSGSPVRSGRPTSTGAAVGSAGLPQSGGGCQRRVHISQEDGFISDSSSGWQQPQFDTNGLPAGWSIQVAPNGRVFFIDHNTKTTTWTDPRTGKPSHVASLSGAPGNAGSTSGSAVTLSEKQQVSTTVDELGPLPDGWEERIHTDGRIFFIDHSNRRTQWEDPRFNNPDLAGPAVPYSRDYKRKYEYFKSKLPKPPTTPSGGHAKLELRVTRSNIFEDAYMQVSSVTKTELLRTKLWVEFDSEEVLDYGGASREFFYLLSKEMFNPYYGLFEYSAADNYTLQVNPMSGVCNENHIPYFKFIGRVAGMAVYHGKLLEAFFIRPFYKMMLGKNIVLKDMESVDTEYFRSLLWIQDNDPEELDLRFSVDEDLFGHTQERELKPGGSTERVTQANKAEYIDLVISWRFVSRIQPQMNAFLEGFNEVVPLQLLKVFDESELELLMCGIGTIDVRDWHVNTVYKGGYHPNQLVIQWFWRLVLSFDNEMRARLLQFVTGTSRLPMNGFKELQGSNGPQQFTIEKWGNSVNLPRSHTCFNRIDLPPYESYQELRDKLIKAIEGSESFGGVD</sequence>
<dbReference type="FunCoup" id="A0A1V9XMB6">
    <property type="interactions" value="823"/>
</dbReference>
<feature type="domain" description="WW" evidence="14">
    <location>
        <begin position="278"/>
        <end position="311"/>
    </location>
</feature>
<feature type="compositionally biased region" description="Basic and acidic residues" evidence="12">
    <location>
        <begin position="488"/>
        <end position="505"/>
    </location>
</feature>
<feature type="compositionally biased region" description="Basic and acidic residues" evidence="12">
    <location>
        <begin position="205"/>
        <end position="217"/>
    </location>
</feature>
<dbReference type="Gene3D" id="2.60.40.150">
    <property type="entry name" value="C2 domain"/>
    <property type="match status" value="1"/>
</dbReference>
<feature type="compositionally biased region" description="Polar residues" evidence="12">
    <location>
        <begin position="456"/>
        <end position="484"/>
    </location>
</feature>
<gene>
    <name evidence="16" type="ORF">BIW11_09018</name>
</gene>
<comment type="catalytic activity">
    <reaction evidence="1">
        <text>S-ubiquitinyl-[E2 ubiquitin-conjugating enzyme]-L-cysteine + [acceptor protein]-L-lysine = [E2 ubiquitin-conjugating enzyme]-L-cysteine + N(6)-ubiquitinyl-[acceptor protein]-L-lysine.</text>
        <dbReference type="EC" id="2.3.2.26"/>
    </reaction>
</comment>